<evidence type="ECO:0000256" key="5">
    <source>
        <dbReference type="SAM" id="Phobius"/>
    </source>
</evidence>
<dbReference type="EMBL" id="JASEJX010000021">
    <property type="protein sequence ID" value="KAK4512861.1"/>
    <property type="molecule type" value="Genomic_DNA"/>
</dbReference>
<evidence type="ECO:0000256" key="2">
    <source>
        <dbReference type="ARBA" id="ARBA00022692"/>
    </source>
</evidence>
<evidence type="ECO:0000256" key="4">
    <source>
        <dbReference type="ARBA" id="ARBA00023136"/>
    </source>
</evidence>
<proteinExistence type="predicted"/>
<dbReference type="InterPro" id="IPR052646">
    <property type="entry name" value="Peroxisomal_PEX28-32"/>
</dbReference>
<dbReference type="Pfam" id="PF06398">
    <property type="entry name" value="Pex24p"/>
    <property type="match status" value="1"/>
</dbReference>
<feature type="transmembrane region" description="Helical" evidence="5">
    <location>
        <begin position="36"/>
        <end position="54"/>
    </location>
</feature>
<evidence type="ECO:0000313" key="8">
    <source>
        <dbReference type="Proteomes" id="UP001304243"/>
    </source>
</evidence>
<keyword evidence="3 5" id="KW-1133">Transmembrane helix</keyword>
<reference evidence="7 8" key="1">
    <citation type="submission" date="2022-11" db="EMBL/GenBank/DDBJ databases">
        <title>Mucor velutinosus strain NIH1002 WGS.</title>
        <authorList>
            <person name="Subramanian P."/>
            <person name="Mullikin J.C."/>
            <person name="Segre J.A."/>
            <person name="Zelazny A.M."/>
        </authorList>
    </citation>
    <scope>NUCLEOTIDE SEQUENCE [LARGE SCALE GENOMIC DNA]</scope>
    <source>
        <strain evidence="7 8">NIH1002</strain>
    </source>
</reference>
<evidence type="ECO:0000256" key="3">
    <source>
        <dbReference type="ARBA" id="ARBA00022989"/>
    </source>
</evidence>
<keyword evidence="2 5" id="KW-0812">Transmembrane</keyword>
<protein>
    <recommendedName>
        <fullName evidence="6">TECPR1-like DysF domain-containing protein</fullName>
    </recommendedName>
</protein>
<name>A0AAN7DDR0_9FUNG</name>
<accession>A0AAN7DDR0</accession>
<feature type="transmembrane region" description="Helical" evidence="5">
    <location>
        <begin position="6"/>
        <end position="29"/>
    </location>
</feature>
<dbReference type="PANTHER" id="PTHR31679">
    <property type="entry name" value="PEROXISOMAL MEMBRANE PROTEIN PEX30-RELATED"/>
    <property type="match status" value="1"/>
</dbReference>
<comment type="caution">
    <text evidence="7">The sequence shown here is derived from an EMBL/GenBank/DDBJ whole genome shotgun (WGS) entry which is preliminary data.</text>
</comment>
<gene>
    <name evidence="7" type="ORF">ATC70_003570</name>
</gene>
<dbReference type="GO" id="GO:0007031">
    <property type="term" value="P:peroxisome organization"/>
    <property type="evidence" value="ECO:0007669"/>
    <property type="project" value="UniProtKB-ARBA"/>
</dbReference>
<evidence type="ECO:0000256" key="1">
    <source>
        <dbReference type="ARBA" id="ARBA00004308"/>
    </source>
</evidence>
<keyword evidence="8" id="KW-1185">Reference proteome</keyword>
<dbReference type="AlphaFoldDB" id="A0AAN7DDR0"/>
<dbReference type="GO" id="GO:0012505">
    <property type="term" value="C:endomembrane system"/>
    <property type="evidence" value="ECO:0007669"/>
    <property type="project" value="UniProtKB-SubCell"/>
</dbReference>
<feature type="domain" description="TECPR1-like DysF" evidence="6">
    <location>
        <begin position="19"/>
        <end position="209"/>
    </location>
</feature>
<dbReference type="GeneID" id="89947272"/>
<sequence>MASEKTRSFICVGVSCLFTIVYAGWIILLQQQQIHLSSLIWFALVMIMCAHSPWVQPIQMACVRAILPLISYAMAKNTTTTDANHCMKEEPAENQRRYRFELYHHQRWWFPTGWSNLLLPQDRAVWTDAHLEAAPSINNFCLPPKTTSTLPDTNQQKIVSWTWVDPEWSRYQDATTDKGGWEYGNWHWKQWAVQSIGLGICTRRQKWYRDAQRTECLVQLPTNHHHHQQQEEVIHWDNQSITTNNSSSGNGSSLSGIMTPVDPIIVSFDNKGERMLRRRSSNLSNKSVIFNNTLEVCSNSPSADDLYNKYCKSPKPQVLKRFSI</sequence>
<dbReference type="InterPro" id="IPR010482">
    <property type="entry name" value="TECPR1-like_DysF"/>
</dbReference>
<evidence type="ECO:0000259" key="6">
    <source>
        <dbReference type="Pfam" id="PF06398"/>
    </source>
</evidence>
<comment type="subcellular location">
    <subcellularLocation>
        <location evidence="1">Endomembrane system</location>
    </subcellularLocation>
</comment>
<organism evidence="7 8">
    <name type="scientific">Mucor velutinosus</name>
    <dbReference type="NCBI Taxonomy" id="708070"/>
    <lineage>
        <taxon>Eukaryota</taxon>
        <taxon>Fungi</taxon>
        <taxon>Fungi incertae sedis</taxon>
        <taxon>Mucoromycota</taxon>
        <taxon>Mucoromycotina</taxon>
        <taxon>Mucoromycetes</taxon>
        <taxon>Mucorales</taxon>
        <taxon>Mucorineae</taxon>
        <taxon>Mucoraceae</taxon>
        <taxon>Mucor</taxon>
    </lineage>
</organism>
<dbReference type="Proteomes" id="UP001304243">
    <property type="component" value="Unassembled WGS sequence"/>
</dbReference>
<dbReference type="PANTHER" id="PTHR31679:SF2">
    <property type="entry name" value="PEROXISOMAL MEMBRANE PROTEIN PEX30-RELATED"/>
    <property type="match status" value="1"/>
</dbReference>
<dbReference type="RefSeq" id="XP_064679527.1">
    <property type="nucleotide sequence ID" value="XM_064822927.1"/>
</dbReference>
<dbReference type="GO" id="GO:0005778">
    <property type="term" value="C:peroxisomal membrane"/>
    <property type="evidence" value="ECO:0007669"/>
    <property type="project" value="TreeGrafter"/>
</dbReference>
<evidence type="ECO:0000313" key="7">
    <source>
        <dbReference type="EMBL" id="KAK4512861.1"/>
    </source>
</evidence>
<keyword evidence="4 5" id="KW-0472">Membrane</keyword>